<evidence type="ECO:0000256" key="5">
    <source>
        <dbReference type="ARBA" id="ARBA00023157"/>
    </source>
</evidence>
<dbReference type="Gene3D" id="1.10.100.10">
    <property type="entry name" value="Insulin-like"/>
    <property type="match status" value="1"/>
</dbReference>
<proteinExistence type="inferred from homology"/>
<dbReference type="PANTHER" id="PTHR13647">
    <property type="entry name" value="INSULIN-LIKE PEPTIDE 2-RELATED"/>
    <property type="match status" value="1"/>
</dbReference>
<dbReference type="GO" id="GO:0005576">
    <property type="term" value="C:extracellular region"/>
    <property type="evidence" value="ECO:0007669"/>
    <property type="project" value="UniProtKB-SubCell"/>
</dbReference>
<dbReference type="InterPro" id="IPR036438">
    <property type="entry name" value="Insulin-like_sf"/>
</dbReference>
<dbReference type="AlphaFoldDB" id="A0A4C1Z431"/>
<keyword evidence="10" id="KW-1185">Reference proteome</keyword>
<evidence type="ECO:0000259" key="8">
    <source>
        <dbReference type="SMART" id="SM00078"/>
    </source>
</evidence>
<dbReference type="SMART" id="SM00078">
    <property type="entry name" value="IlGF"/>
    <property type="match status" value="1"/>
</dbReference>
<dbReference type="PANTHER" id="PTHR13647:SF4">
    <property type="entry name" value="INSULIN-LIKE PEPTIDE 1-RELATED"/>
    <property type="match status" value="1"/>
</dbReference>
<evidence type="ECO:0000256" key="4">
    <source>
        <dbReference type="ARBA" id="ARBA00022729"/>
    </source>
</evidence>
<evidence type="ECO:0000256" key="6">
    <source>
        <dbReference type="RuleBase" id="RU000406"/>
    </source>
</evidence>
<name>A0A4C1Z431_EUMVA</name>
<protein>
    <submittedName>
        <fullName evidence="9">Bombyxin C-1</fullName>
    </submittedName>
</protein>
<dbReference type="InterPro" id="IPR022352">
    <property type="entry name" value="Ins/IGF/rlx"/>
</dbReference>
<evidence type="ECO:0000256" key="7">
    <source>
        <dbReference type="SAM" id="SignalP"/>
    </source>
</evidence>
<dbReference type="InterPro" id="IPR016179">
    <property type="entry name" value="Insulin-like"/>
</dbReference>
<dbReference type="SUPFAM" id="SSF56994">
    <property type="entry name" value="Insulin-like"/>
    <property type="match status" value="1"/>
</dbReference>
<dbReference type="InterPro" id="IPR022353">
    <property type="entry name" value="Insulin_CS"/>
</dbReference>
<dbReference type="GO" id="GO:0005179">
    <property type="term" value="F:hormone activity"/>
    <property type="evidence" value="ECO:0007669"/>
    <property type="project" value="InterPro"/>
</dbReference>
<evidence type="ECO:0000256" key="3">
    <source>
        <dbReference type="ARBA" id="ARBA00022685"/>
    </source>
</evidence>
<comment type="similarity">
    <text evidence="1 6">Belongs to the insulin family.</text>
</comment>
<keyword evidence="4 7" id="KW-0732">Signal</keyword>
<evidence type="ECO:0000256" key="2">
    <source>
        <dbReference type="ARBA" id="ARBA00011207"/>
    </source>
</evidence>
<comment type="subunit">
    <text evidence="2">Heterodimer of a B chain and an A chain linked by two disulfide bonds.</text>
</comment>
<keyword evidence="6" id="KW-0964">Secreted</keyword>
<dbReference type="STRING" id="151549.A0A4C1Z431"/>
<dbReference type="CDD" id="cd04366">
    <property type="entry name" value="IlGF_insulin_bombyxin_like"/>
    <property type="match status" value="1"/>
</dbReference>
<evidence type="ECO:0000256" key="1">
    <source>
        <dbReference type="ARBA" id="ARBA00009034"/>
    </source>
</evidence>
<accession>A0A4C1Z431</accession>
<keyword evidence="3" id="KW-0165">Cleavage on pair of basic residues</keyword>
<dbReference type="Pfam" id="PF00049">
    <property type="entry name" value="Insulin"/>
    <property type="match status" value="1"/>
</dbReference>
<gene>
    <name evidence="9" type="primary">BBXC1</name>
    <name evidence="9" type="ORF">EVAR_56294_1</name>
</gene>
<evidence type="ECO:0000313" key="9">
    <source>
        <dbReference type="EMBL" id="GBP81824.1"/>
    </source>
</evidence>
<feature type="chain" id="PRO_5020036777" evidence="7">
    <location>
        <begin position="19"/>
        <end position="107"/>
    </location>
</feature>
<comment type="caution">
    <text evidence="9">The sequence shown here is derived from an EMBL/GenBank/DDBJ whole genome shotgun (WGS) entry which is preliminary data.</text>
</comment>
<evidence type="ECO:0000313" key="10">
    <source>
        <dbReference type="Proteomes" id="UP000299102"/>
    </source>
</evidence>
<dbReference type="Proteomes" id="UP000299102">
    <property type="component" value="Unassembled WGS sequence"/>
</dbReference>
<sequence>MKLIAMLFLASMVLQASSQMDGAVTLCGRRLSNARAVLCYVLGEMEKRGGSYEDLSPAESSEQNGLDDWPWGGRRAALGARWARHKRGLVDECCLKPCTMDEILSYC</sequence>
<dbReference type="PROSITE" id="PS00262">
    <property type="entry name" value="INSULIN"/>
    <property type="match status" value="1"/>
</dbReference>
<dbReference type="OrthoDB" id="10019596at2759"/>
<dbReference type="PRINTS" id="PR00276">
    <property type="entry name" value="INSULINFAMLY"/>
</dbReference>
<keyword evidence="5" id="KW-1015">Disulfide bond</keyword>
<comment type="subcellular location">
    <subcellularLocation>
        <location evidence="6">Secreted</location>
    </subcellularLocation>
</comment>
<reference evidence="9 10" key="1">
    <citation type="journal article" date="2019" name="Commun. Biol.">
        <title>The bagworm genome reveals a unique fibroin gene that provides high tensile strength.</title>
        <authorList>
            <person name="Kono N."/>
            <person name="Nakamura H."/>
            <person name="Ohtoshi R."/>
            <person name="Tomita M."/>
            <person name="Numata K."/>
            <person name="Arakawa K."/>
        </authorList>
    </citation>
    <scope>NUCLEOTIDE SEQUENCE [LARGE SCALE GENOMIC DNA]</scope>
</reference>
<organism evidence="9 10">
    <name type="scientific">Eumeta variegata</name>
    <name type="common">Bagworm moth</name>
    <name type="synonym">Eumeta japonica</name>
    <dbReference type="NCBI Taxonomy" id="151549"/>
    <lineage>
        <taxon>Eukaryota</taxon>
        <taxon>Metazoa</taxon>
        <taxon>Ecdysozoa</taxon>
        <taxon>Arthropoda</taxon>
        <taxon>Hexapoda</taxon>
        <taxon>Insecta</taxon>
        <taxon>Pterygota</taxon>
        <taxon>Neoptera</taxon>
        <taxon>Endopterygota</taxon>
        <taxon>Lepidoptera</taxon>
        <taxon>Glossata</taxon>
        <taxon>Ditrysia</taxon>
        <taxon>Tineoidea</taxon>
        <taxon>Psychidae</taxon>
        <taxon>Oiketicinae</taxon>
        <taxon>Eumeta</taxon>
    </lineage>
</organism>
<dbReference type="EMBL" id="BGZK01001533">
    <property type="protein sequence ID" value="GBP81824.1"/>
    <property type="molecule type" value="Genomic_DNA"/>
</dbReference>
<feature type="signal peptide" evidence="7">
    <location>
        <begin position="1"/>
        <end position="18"/>
    </location>
</feature>
<feature type="domain" description="Insulin-like" evidence="8">
    <location>
        <begin position="24"/>
        <end position="107"/>
    </location>
</feature>